<reference evidence="2" key="1">
    <citation type="submission" date="2017-09" db="EMBL/GenBank/DDBJ databases">
        <title>Depth-based differentiation of microbial function through sediment-hosted aquifers and enrichment of novel symbionts in the deep terrestrial subsurface.</title>
        <authorList>
            <person name="Probst A.J."/>
            <person name="Ladd B."/>
            <person name="Jarett J.K."/>
            <person name="Geller-Mcgrath D.E."/>
            <person name="Sieber C.M.K."/>
            <person name="Emerson J.B."/>
            <person name="Anantharaman K."/>
            <person name="Thomas B.C."/>
            <person name="Malmstrom R."/>
            <person name="Stieglmeier M."/>
            <person name="Klingl A."/>
            <person name="Woyke T."/>
            <person name="Ryan C.M."/>
            <person name="Banfield J.F."/>
        </authorList>
    </citation>
    <scope>NUCLEOTIDE SEQUENCE [LARGE SCALE GENOMIC DNA]</scope>
</reference>
<comment type="caution">
    <text evidence="1">The sequence shown here is derived from an EMBL/GenBank/DDBJ whole genome shotgun (WGS) entry which is preliminary data.</text>
</comment>
<name>A0A2H0TQI3_9BACT</name>
<protein>
    <submittedName>
        <fullName evidence="1">Uncharacterized protein</fullName>
    </submittedName>
</protein>
<evidence type="ECO:0000313" key="1">
    <source>
        <dbReference type="EMBL" id="PIR74394.1"/>
    </source>
</evidence>
<gene>
    <name evidence="1" type="ORF">COU35_03015</name>
</gene>
<dbReference type="Proteomes" id="UP000230154">
    <property type="component" value="Unassembled WGS sequence"/>
</dbReference>
<dbReference type="EMBL" id="PFCB01000022">
    <property type="protein sequence ID" value="PIR74394.1"/>
    <property type="molecule type" value="Genomic_DNA"/>
</dbReference>
<evidence type="ECO:0000313" key="2">
    <source>
        <dbReference type="Proteomes" id="UP000230154"/>
    </source>
</evidence>
<organism evidence="1 2">
    <name type="scientific">Candidatus Magasanikbacteria bacterium CG10_big_fil_rev_8_21_14_0_10_47_10</name>
    <dbReference type="NCBI Taxonomy" id="1974652"/>
    <lineage>
        <taxon>Bacteria</taxon>
        <taxon>Candidatus Magasanikiibacteriota</taxon>
    </lineage>
</organism>
<accession>A0A2H0TQI3</accession>
<sequence length="189" mass="20663">MSKTSVRVGIVVPGLLLATDGRGSHPYRDAVRSGRCHMPLRRLVERLGPDNVRLLAPIEQMNAMNRGNAMRVALDLGATLGELHLLADCKLSARNVVCFSGTAVTDTVVRQQGLSALVSARLPDLTGIGMLQLKRVMYGRRPFILEDDACDADTPAVPDGIMVAGNWHDIFDRLDIPWPYSYERAALPC</sequence>
<dbReference type="AlphaFoldDB" id="A0A2H0TQI3"/>
<proteinExistence type="predicted"/>